<reference evidence="2 3" key="1">
    <citation type="journal article" date="2012" name="Genome Biol.">
        <title>Genome and low-iron response of an oceanic diatom adapted to chronic iron limitation.</title>
        <authorList>
            <person name="Lommer M."/>
            <person name="Specht M."/>
            <person name="Roy A.S."/>
            <person name="Kraemer L."/>
            <person name="Andreson R."/>
            <person name="Gutowska M.A."/>
            <person name="Wolf J."/>
            <person name="Bergner S.V."/>
            <person name="Schilhabel M.B."/>
            <person name="Klostermeier U.C."/>
            <person name="Beiko R.G."/>
            <person name="Rosenstiel P."/>
            <person name="Hippler M."/>
            <person name="Laroche J."/>
        </authorList>
    </citation>
    <scope>NUCLEOTIDE SEQUENCE [LARGE SCALE GENOMIC DNA]</scope>
    <source>
        <strain evidence="2 3">CCMP1005</strain>
    </source>
</reference>
<feature type="region of interest" description="Disordered" evidence="1">
    <location>
        <begin position="95"/>
        <end position="116"/>
    </location>
</feature>
<accession>K0SEH2</accession>
<proteinExistence type="predicted"/>
<dbReference type="AlphaFoldDB" id="K0SEH2"/>
<feature type="compositionally biased region" description="Low complexity" evidence="1">
    <location>
        <begin position="10"/>
        <end position="21"/>
    </location>
</feature>
<dbReference type="Proteomes" id="UP000266841">
    <property type="component" value="Unassembled WGS sequence"/>
</dbReference>
<keyword evidence="3" id="KW-1185">Reference proteome</keyword>
<dbReference type="OrthoDB" id="55875at2759"/>
<feature type="compositionally biased region" description="Acidic residues" evidence="1">
    <location>
        <begin position="99"/>
        <end position="108"/>
    </location>
</feature>
<name>K0SEH2_THAOC</name>
<feature type="region of interest" description="Disordered" evidence="1">
    <location>
        <begin position="1"/>
        <end position="28"/>
    </location>
</feature>
<sequence>MPPRKRRRVAGNTAGSDADAATSDEDDEDEHVGLSCCRCWRRLASDEDHVVLGPCSCTICPSCLLKDHARRGADQLMCAGCGEAITSHRMICPARKDSQDDDDQEESVEYAPCDTGSTPSLQDVARRHLIVTNGLGAALFQSAVAPGPAGGKGEIVLLLGLRLTKTDQTIQESFVTKEMSFIPETSSKTLPDDTTDALCEFGAWLHPQVVATSVTPQALVSTLTPREFFQHSLDNYTPMLALLFGMSTGNSRRDLEKITCKDYQDHQSVYLATAVAHDVLLRCSTRYPLHFQHVIHELLESQQVSNHFRELFSAMRLSLGRCTSDKKRCKAIVQYLLHEIKVRAYDICLVMGDNLGFMVKGSDPFYVQFVLFQDMIVRKKQLIEYGIIGSITERLSCEPSKDWFKLVEDCDAEDEMIELARDTVGSNKKDEERLAESTMESIHAAIEIIESGWLQQGKDVPRFHNFISHRTRQEYEENQYIYPDAYRDHMVATTDSVNIRKIPRLHLGDRELDSREDEVESVPSLFYGADTSLNVTRADLAEQGTVAMIAQYSVQVNLKVLRIWYDENPSLRNNLAALPPSATHGAIFMCDGQPANQISLLVSADNQRFYFGKETEMPDVFPEGKPDEEKDEEEFQFDDWAANIRQRLPGFLGKGQASGSIPSRFFGKFMAFPGAFHMGMKLSNCIGTIFNNLLRTMYHAWRDTEGKLKWVLNPTNPAQIWEEEPEYVVAHYCSAYLYCWEEMGKSPSRKPTPVEVHRYMLRRAEDSPFRQAILLHLRFAEVVKILRVSAKTGPRGCVDTFLSAVRLSLPIFAMTHAKDYVRLACDLLIFMKCASPSMRKLFQEEIFTRPTETGGSQPADQAMERSVKHMRQECGKTYRKGLDKKLEAAAATRPSKPTEVQMNEELRTGDSNVKASRSRATKTVKNKSPLVSGFNYIHNILKLWHPIDDPIVKPGSGGKKDVLATPLSYEIPKGETLDPNLLNLFELGTQRCIHYCVEYYIKNPLSVDRSEAKVSLKRMLSTSADRKEARQKALNQAVSLSPEELDNAFLSDEVGEELLSTVRILNEDLKVEPPVPPISLNKVKSKRERIKLLIKHRKSLFQKDSTNEDQRRREVAQEFEVLYPQTLNDAFRVNLMDEKIYCLDSDILGRSRYTNSV</sequence>
<organism evidence="2 3">
    <name type="scientific">Thalassiosira oceanica</name>
    <name type="common">Marine diatom</name>
    <dbReference type="NCBI Taxonomy" id="159749"/>
    <lineage>
        <taxon>Eukaryota</taxon>
        <taxon>Sar</taxon>
        <taxon>Stramenopiles</taxon>
        <taxon>Ochrophyta</taxon>
        <taxon>Bacillariophyta</taxon>
        <taxon>Coscinodiscophyceae</taxon>
        <taxon>Thalassiosirophycidae</taxon>
        <taxon>Thalassiosirales</taxon>
        <taxon>Thalassiosiraceae</taxon>
        <taxon>Thalassiosira</taxon>
    </lineage>
</organism>
<evidence type="ECO:0000256" key="1">
    <source>
        <dbReference type="SAM" id="MobiDB-lite"/>
    </source>
</evidence>
<comment type="caution">
    <text evidence="2">The sequence shown here is derived from an EMBL/GenBank/DDBJ whole genome shotgun (WGS) entry which is preliminary data.</text>
</comment>
<dbReference type="EMBL" id="AGNL01018058">
    <property type="protein sequence ID" value="EJK63705.1"/>
    <property type="molecule type" value="Genomic_DNA"/>
</dbReference>
<evidence type="ECO:0000313" key="2">
    <source>
        <dbReference type="EMBL" id="EJK63705.1"/>
    </source>
</evidence>
<evidence type="ECO:0000313" key="3">
    <source>
        <dbReference type="Proteomes" id="UP000266841"/>
    </source>
</evidence>
<protein>
    <submittedName>
        <fullName evidence="2">Uncharacterized protein</fullName>
    </submittedName>
</protein>
<gene>
    <name evidence="2" type="ORF">THAOC_15623</name>
</gene>